<dbReference type="Gene3D" id="1.10.3730.20">
    <property type="match status" value="1"/>
</dbReference>
<evidence type="ECO:0000256" key="3">
    <source>
        <dbReference type="ARBA" id="ARBA00022448"/>
    </source>
</evidence>
<evidence type="ECO:0000256" key="9">
    <source>
        <dbReference type="RuleBase" id="RU003942"/>
    </source>
</evidence>
<protein>
    <submittedName>
        <fullName evidence="11">Small multidrug resistance pump</fullName>
    </submittedName>
</protein>
<keyword evidence="8" id="KW-0046">Antibiotic resistance</keyword>
<evidence type="ECO:0000256" key="10">
    <source>
        <dbReference type="SAM" id="Phobius"/>
    </source>
</evidence>
<comment type="subcellular location">
    <subcellularLocation>
        <location evidence="1 9">Cell membrane</location>
        <topology evidence="1 9">Multi-pass membrane protein</topology>
    </subcellularLocation>
</comment>
<sequence length="104" mass="11101">MMAWWFLVGAIAAEVAATLGLKVATVHRWVFGFVAAGYVTAFVLLSYALAYGMPIGVAYGLWTAFGVALTALFARWIFAEPLTRRMMAGIGLIIVGVLCVELGA</sequence>
<evidence type="ECO:0000256" key="2">
    <source>
        <dbReference type="ARBA" id="ARBA00007822"/>
    </source>
</evidence>
<evidence type="ECO:0000313" key="12">
    <source>
        <dbReference type="Proteomes" id="UP001183619"/>
    </source>
</evidence>
<keyword evidence="5 9" id="KW-0812">Transmembrane</keyword>
<dbReference type="SUPFAM" id="SSF103481">
    <property type="entry name" value="Multidrug resistance efflux transporter EmrE"/>
    <property type="match status" value="1"/>
</dbReference>
<dbReference type="EMBL" id="JAVDYF010000001">
    <property type="protein sequence ID" value="MDR7353695.1"/>
    <property type="molecule type" value="Genomic_DNA"/>
</dbReference>
<dbReference type="PANTHER" id="PTHR30561">
    <property type="entry name" value="SMR FAMILY PROTON-DEPENDENT DRUG EFFLUX TRANSPORTER SUGE"/>
    <property type="match status" value="1"/>
</dbReference>
<name>A0ABU2B510_9CORY</name>
<dbReference type="InterPro" id="IPR045324">
    <property type="entry name" value="Small_multidrug_res"/>
</dbReference>
<evidence type="ECO:0000256" key="7">
    <source>
        <dbReference type="ARBA" id="ARBA00023136"/>
    </source>
</evidence>
<evidence type="ECO:0000313" key="11">
    <source>
        <dbReference type="EMBL" id="MDR7353695.1"/>
    </source>
</evidence>
<proteinExistence type="inferred from homology"/>
<dbReference type="RefSeq" id="WP_374724703.1">
    <property type="nucleotide sequence ID" value="NZ_BAAAJS010000074.1"/>
</dbReference>
<evidence type="ECO:0000256" key="5">
    <source>
        <dbReference type="ARBA" id="ARBA00022692"/>
    </source>
</evidence>
<evidence type="ECO:0000256" key="4">
    <source>
        <dbReference type="ARBA" id="ARBA00022475"/>
    </source>
</evidence>
<reference evidence="11 12" key="1">
    <citation type="submission" date="2023-07" db="EMBL/GenBank/DDBJ databases">
        <title>Sequencing the genomes of 1000 actinobacteria strains.</title>
        <authorList>
            <person name="Klenk H.-P."/>
        </authorList>
    </citation>
    <scope>NUCLEOTIDE SEQUENCE [LARGE SCALE GENOMIC DNA]</scope>
    <source>
        <strain evidence="11 12">DSM 44508</strain>
    </source>
</reference>
<dbReference type="InterPro" id="IPR000390">
    <property type="entry name" value="Small_drug/metabolite_transptr"/>
</dbReference>
<dbReference type="Proteomes" id="UP001183619">
    <property type="component" value="Unassembled WGS sequence"/>
</dbReference>
<evidence type="ECO:0000256" key="8">
    <source>
        <dbReference type="ARBA" id="ARBA00023251"/>
    </source>
</evidence>
<comment type="similarity">
    <text evidence="2">Belongs to the drug/metabolite transporter (DMT) superfamily. Small multidrug resistance (SMR) (TC 2.A.7.1) family. Mmr subfamily.</text>
</comment>
<accession>A0ABU2B510</accession>
<keyword evidence="12" id="KW-1185">Reference proteome</keyword>
<comment type="caution">
    <text evidence="11">The sequence shown here is derived from an EMBL/GenBank/DDBJ whole genome shotgun (WGS) entry which is preliminary data.</text>
</comment>
<feature type="transmembrane region" description="Helical" evidence="10">
    <location>
        <begin position="30"/>
        <end position="50"/>
    </location>
</feature>
<keyword evidence="4" id="KW-1003">Cell membrane</keyword>
<organism evidence="11 12">
    <name type="scientific">Corynebacterium felinum</name>
    <dbReference type="NCBI Taxonomy" id="131318"/>
    <lineage>
        <taxon>Bacteria</taxon>
        <taxon>Bacillati</taxon>
        <taxon>Actinomycetota</taxon>
        <taxon>Actinomycetes</taxon>
        <taxon>Mycobacteriales</taxon>
        <taxon>Corynebacteriaceae</taxon>
        <taxon>Corynebacterium</taxon>
    </lineage>
</organism>
<keyword evidence="6 10" id="KW-1133">Transmembrane helix</keyword>
<keyword evidence="7 10" id="KW-0472">Membrane</keyword>
<gene>
    <name evidence="11" type="ORF">J2S37_000233</name>
</gene>
<dbReference type="PANTHER" id="PTHR30561:SF1">
    <property type="entry name" value="MULTIDRUG TRANSPORTER EMRE"/>
    <property type="match status" value="1"/>
</dbReference>
<dbReference type="Pfam" id="PF00893">
    <property type="entry name" value="Multi_Drug_Res"/>
    <property type="match status" value="1"/>
</dbReference>
<feature type="transmembrane region" description="Helical" evidence="10">
    <location>
        <begin position="57"/>
        <end position="78"/>
    </location>
</feature>
<keyword evidence="3" id="KW-0813">Transport</keyword>
<evidence type="ECO:0000256" key="6">
    <source>
        <dbReference type="ARBA" id="ARBA00022989"/>
    </source>
</evidence>
<evidence type="ECO:0000256" key="1">
    <source>
        <dbReference type="ARBA" id="ARBA00004651"/>
    </source>
</evidence>
<dbReference type="InterPro" id="IPR037185">
    <property type="entry name" value="EmrE-like"/>
</dbReference>